<dbReference type="InterPro" id="IPR046792">
    <property type="entry name" value="Peptidase_C54_cat"/>
</dbReference>
<comment type="subcellular location">
    <subcellularLocation>
        <location evidence="11">Nucleus</location>
    </subcellularLocation>
    <subcellularLocation>
        <location evidence="11">Cytoplasm</location>
    </subcellularLocation>
    <subcellularLocation>
        <location evidence="1">Preautophagosomal structure</location>
    </subcellularLocation>
</comment>
<accession>A0A0D7BDY4</accession>
<evidence type="ECO:0000313" key="14">
    <source>
        <dbReference type="EMBL" id="KIY68678.1"/>
    </source>
</evidence>
<feature type="region of interest" description="Disordered" evidence="12">
    <location>
        <begin position="35"/>
        <end position="60"/>
    </location>
</feature>
<comment type="function">
    <text evidence="11">Required for selective autophagic degradation of the nucleus (nucleophagy) as well as for mitophagy which contributes to regulate mitochondrial quantity and quality by eliminating the mitochondria to a basal level to fulfill cellular energy requirements and preventing excess ROS production.</text>
</comment>
<evidence type="ECO:0000256" key="7">
    <source>
        <dbReference type="ARBA" id="ARBA00022807"/>
    </source>
</evidence>
<dbReference type="Proteomes" id="UP000054007">
    <property type="component" value="Unassembled WGS sequence"/>
</dbReference>
<dbReference type="GO" id="GO:0004197">
    <property type="term" value="F:cysteine-type endopeptidase activity"/>
    <property type="evidence" value="ECO:0007669"/>
    <property type="project" value="TreeGrafter"/>
</dbReference>
<protein>
    <recommendedName>
        <fullName evidence="11">Cysteine protease</fullName>
        <ecNumber evidence="11">3.4.22.-</ecNumber>
    </recommendedName>
</protein>
<dbReference type="AlphaFoldDB" id="A0A0D7BDY4"/>
<evidence type="ECO:0000256" key="8">
    <source>
        <dbReference type="ARBA" id="ARBA00022927"/>
    </source>
</evidence>
<keyword evidence="3" id="KW-0813">Transport</keyword>
<dbReference type="GO" id="GO:0016485">
    <property type="term" value="P:protein processing"/>
    <property type="evidence" value="ECO:0007669"/>
    <property type="project" value="TreeGrafter"/>
</dbReference>
<evidence type="ECO:0000256" key="10">
    <source>
        <dbReference type="ARBA" id="ARBA00029362"/>
    </source>
</evidence>
<dbReference type="GO" id="GO:0035973">
    <property type="term" value="P:aggrephagy"/>
    <property type="evidence" value="ECO:0007669"/>
    <property type="project" value="TreeGrafter"/>
</dbReference>
<dbReference type="GO" id="GO:0019786">
    <property type="term" value="F:protein-phosphatidylethanolamide deconjugating activity"/>
    <property type="evidence" value="ECO:0007669"/>
    <property type="project" value="InterPro"/>
</dbReference>
<proteinExistence type="inferred from homology"/>
<sequence length="432" mass="48240">MAAKSGKEHIEKAVKYILEPDARQGRQREPIWILGVEHPGAQDHSRASSPEPKSKKGHAHTRLIDLSHGPQWPEEFYYDYTSRLWMAYRSDFAPIPDSFLRELEAPSSKSPSDRMPGSMPTIDTGLTCDTGWGCMLRTSQSLLANTLVHLHLGRDWRRPQAAQRTAEYATYVQIVSWFMDTPSPKAPFSVHRMALAGKDLGKGVGQWFGPATAAGAIKTLVQAFPDAKLGVALSEDSSLYQVDVYEASGGTDAWGKKPVLVLMGLRLGLEDVNPLYHETIKMLFTLPQTVGIAGGRPSSSYYFVGFQADSLFYLDPHYTRPAVSFKDKTPVADTEAEAETDEPAEEQLTPEQAYFVDAYTPEELGTYHCDQPKKLLLSSLDPSMLLGFLVRDEADWKDLRERLGKLPQTIFSVVDERPQWDACDFDDDEDGF</sequence>
<keyword evidence="11" id="KW-0539">Nucleus</keyword>
<dbReference type="SUPFAM" id="SSF54001">
    <property type="entry name" value="Cysteine proteinases"/>
    <property type="match status" value="1"/>
</dbReference>
<dbReference type="PANTHER" id="PTHR22624:SF49">
    <property type="entry name" value="CYSTEINE PROTEASE"/>
    <property type="match status" value="1"/>
</dbReference>
<evidence type="ECO:0000256" key="6">
    <source>
        <dbReference type="ARBA" id="ARBA00022801"/>
    </source>
</evidence>
<evidence type="ECO:0000256" key="4">
    <source>
        <dbReference type="ARBA" id="ARBA00022490"/>
    </source>
</evidence>
<dbReference type="GO" id="GO:0000045">
    <property type="term" value="P:autophagosome assembly"/>
    <property type="evidence" value="ECO:0007669"/>
    <property type="project" value="TreeGrafter"/>
</dbReference>
<dbReference type="InterPro" id="IPR005078">
    <property type="entry name" value="Peptidase_C54"/>
</dbReference>
<keyword evidence="7" id="KW-0788">Thiol protease</keyword>
<dbReference type="GO" id="GO:0034727">
    <property type="term" value="P:piecemeal microautophagy of the nucleus"/>
    <property type="evidence" value="ECO:0007669"/>
    <property type="project" value="TreeGrafter"/>
</dbReference>
<evidence type="ECO:0000256" key="3">
    <source>
        <dbReference type="ARBA" id="ARBA00022448"/>
    </source>
</evidence>
<dbReference type="PANTHER" id="PTHR22624">
    <property type="entry name" value="CYSTEINE PROTEASE ATG4"/>
    <property type="match status" value="1"/>
</dbReference>
<gene>
    <name evidence="14" type="ORF">CYLTODRAFT_395071</name>
</gene>
<keyword evidence="4 11" id="KW-0963">Cytoplasm</keyword>
<evidence type="ECO:0000256" key="1">
    <source>
        <dbReference type="ARBA" id="ARBA00004329"/>
    </source>
</evidence>
<evidence type="ECO:0000256" key="11">
    <source>
        <dbReference type="RuleBase" id="RU363115"/>
    </source>
</evidence>
<dbReference type="STRING" id="1314674.A0A0D7BDY4"/>
<dbReference type="GO" id="GO:0005634">
    <property type="term" value="C:nucleus"/>
    <property type="evidence" value="ECO:0007669"/>
    <property type="project" value="UniProtKB-SubCell"/>
</dbReference>
<keyword evidence="6 11" id="KW-0378">Hydrolase</keyword>
<feature type="domain" description="Peptidase C54 catalytic" evidence="13">
    <location>
        <begin position="74"/>
        <end position="401"/>
    </location>
</feature>
<name>A0A0D7BDY4_9AGAR</name>
<dbReference type="GO" id="GO:0000423">
    <property type="term" value="P:mitophagy"/>
    <property type="evidence" value="ECO:0007669"/>
    <property type="project" value="TreeGrafter"/>
</dbReference>
<keyword evidence="8" id="KW-0653">Protein transport</keyword>
<comment type="catalytic activity">
    <reaction evidence="10">
        <text>[protein]-C-terminal L-amino acid-glycyl-phosphatidylethanolamide + H2O = [protein]-C-terminal L-amino acid-glycine + a 1,2-diacyl-sn-glycero-3-phosphoethanolamine</text>
        <dbReference type="Rhea" id="RHEA:67548"/>
        <dbReference type="Rhea" id="RHEA-COMP:17323"/>
        <dbReference type="Rhea" id="RHEA-COMP:17324"/>
        <dbReference type="ChEBI" id="CHEBI:15377"/>
        <dbReference type="ChEBI" id="CHEBI:64612"/>
        <dbReference type="ChEBI" id="CHEBI:172940"/>
        <dbReference type="ChEBI" id="CHEBI:172941"/>
    </reaction>
    <physiologicalReaction direction="left-to-right" evidence="10">
        <dbReference type="Rhea" id="RHEA:67549"/>
    </physiologicalReaction>
</comment>
<organism evidence="14 15">
    <name type="scientific">Cylindrobasidium torrendii FP15055 ss-10</name>
    <dbReference type="NCBI Taxonomy" id="1314674"/>
    <lineage>
        <taxon>Eukaryota</taxon>
        <taxon>Fungi</taxon>
        <taxon>Dikarya</taxon>
        <taxon>Basidiomycota</taxon>
        <taxon>Agaricomycotina</taxon>
        <taxon>Agaricomycetes</taxon>
        <taxon>Agaricomycetidae</taxon>
        <taxon>Agaricales</taxon>
        <taxon>Marasmiineae</taxon>
        <taxon>Physalacriaceae</taxon>
        <taxon>Cylindrobasidium</taxon>
    </lineage>
</organism>
<evidence type="ECO:0000313" key="15">
    <source>
        <dbReference type="Proteomes" id="UP000054007"/>
    </source>
</evidence>
<evidence type="ECO:0000259" key="13">
    <source>
        <dbReference type="Pfam" id="PF03416"/>
    </source>
</evidence>
<evidence type="ECO:0000256" key="9">
    <source>
        <dbReference type="ARBA" id="ARBA00023006"/>
    </source>
</evidence>
<dbReference type="EMBL" id="KN880498">
    <property type="protein sequence ID" value="KIY68678.1"/>
    <property type="molecule type" value="Genomic_DNA"/>
</dbReference>
<dbReference type="Pfam" id="PF03416">
    <property type="entry name" value="Peptidase_C54"/>
    <property type="match status" value="1"/>
</dbReference>
<reference evidence="14 15" key="1">
    <citation type="journal article" date="2015" name="Fungal Genet. Biol.">
        <title>Evolution of novel wood decay mechanisms in Agaricales revealed by the genome sequences of Fistulina hepatica and Cylindrobasidium torrendii.</title>
        <authorList>
            <person name="Floudas D."/>
            <person name="Held B.W."/>
            <person name="Riley R."/>
            <person name="Nagy L.G."/>
            <person name="Koehler G."/>
            <person name="Ransdell A.S."/>
            <person name="Younus H."/>
            <person name="Chow J."/>
            <person name="Chiniquy J."/>
            <person name="Lipzen A."/>
            <person name="Tritt A."/>
            <person name="Sun H."/>
            <person name="Haridas S."/>
            <person name="LaButti K."/>
            <person name="Ohm R.A."/>
            <person name="Kues U."/>
            <person name="Blanchette R.A."/>
            <person name="Grigoriev I.V."/>
            <person name="Minto R.E."/>
            <person name="Hibbett D.S."/>
        </authorList>
    </citation>
    <scope>NUCLEOTIDE SEQUENCE [LARGE SCALE GENOMIC DNA]</scope>
    <source>
        <strain evidence="14 15">FP15055 ss-10</strain>
    </source>
</reference>
<evidence type="ECO:0000256" key="2">
    <source>
        <dbReference type="ARBA" id="ARBA00010958"/>
    </source>
</evidence>
<dbReference type="GO" id="GO:0015031">
    <property type="term" value="P:protein transport"/>
    <property type="evidence" value="ECO:0007669"/>
    <property type="project" value="UniProtKB-KW"/>
</dbReference>
<comment type="similarity">
    <text evidence="2 11">Belongs to the peptidase C54 family.</text>
</comment>
<dbReference type="EC" id="3.4.22.-" evidence="11"/>
<dbReference type="OrthoDB" id="2960936at2759"/>
<dbReference type="InterPro" id="IPR038765">
    <property type="entry name" value="Papain-like_cys_pep_sf"/>
</dbReference>
<keyword evidence="9" id="KW-0072">Autophagy</keyword>
<dbReference type="GO" id="GO:0000407">
    <property type="term" value="C:phagophore assembly site"/>
    <property type="evidence" value="ECO:0007669"/>
    <property type="project" value="UniProtKB-SubCell"/>
</dbReference>
<keyword evidence="5 11" id="KW-0645">Protease</keyword>
<evidence type="ECO:0000256" key="12">
    <source>
        <dbReference type="SAM" id="MobiDB-lite"/>
    </source>
</evidence>
<keyword evidence="15" id="KW-1185">Reference proteome</keyword>
<evidence type="ECO:0000256" key="5">
    <source>
        <dbReference type="ARBA" id="ARBA00022670"/>
    </source>
</evidence>